<accession>A0A1X6ZYX8</accession>
<proteinExistence type="predicted"/>
<keyword evidence="3" id="KW-1185">Reference proteome</keyword>
<evidence type="ECO:0000313" key="3">
    <source>
        <dbReference type="Proteomes" id="UP000193570"/>
    </source>
</evidence>
<sequence>MTRMFDISRFLTPDGELVGPEELQEIMAEQGYSSGDRDQYLKSLLTELGQSDATATKSGRQEQIVQEIRDILKNEQDREAPSAPTDDEADE</sequence>
<dbReference type="AlphaFoldDB" id="A0A1X6ZYX8"/>
<evidence type="ECO:0000313" key="2">
    <source>
        <dbReference type="EMBL" id="SLN65694.1"/>
    </source>
</evidence>
<dbReference type="RefSeq" id="WP_234984297.1">
    <property type="nucleotide sequence ID" value="NZ_FWFK01000006.1"/>
</dbReference>
<protein>
    <submittedName>
        <fullName evidence="2">Uncharacterized protein</fullName>
    </submittedName>
</protein>
<evidence type="ECO:0000256" key="1">
    <source>
        <dbReference type="SAM" id="MobiDB-lite"/>
    </source>
</evidence>
<reference evidence="2 3" key="1">
    <citation type="submission" date="2017-03" db="EMBL/GenBank/DDBJ databases">
        <authorList>
            <person name="Afonso C.L."/>
            <person name="Miller P.J."/>
            <person name="Scott M.A."/>
            <person name="Spackman E."/>
            <person name="Goraichik I."/>
            <person name="Dimitrov K.M."/>
            <person name="Suarez D.L."/>
            <person name="Swayne D.E."/>
        </authorList>
    </citation>
    <scope>NUCLEOTIDE SEQUENCE [LARGE SCALE GENOMIC DNA]</scope>
    <source>
        <strain evidence="2 3">CECT 8625</strain>
    </source>
</reference>
<name>A0A1X6ZYX8_9RHOB</name>
<feature type="region of interest" description="Disordered" evidence="1">
    <location>
        <begin position="72"/>
        <end position="91"/>
    </location>
</feature>
<organism evidence="2 3">
    <name type="scientific">Roseivivax jejudonensis</name>
    <dbReference type="NCBI Taxonomy" id="1529041"/>
    <lineage>
        <taxon>Bacteria</taxon>
        <taxon>Pseudomonadati</taxon>
        <taxon>Pseudomonadota</taxon>
        <taxon>Alphaproteobacteria</taxon>
        <taxon>Rhodobacterales</taxon>
        <taxon>Roseobacteraceae</taxon>
        <taxon>Roseivivax</taxon>
    </lineage>
</organism>
<dbReference type="Proteomes" id="UP000193570">
    <property type="component" value="Unassembled WGS sequence"/>
</dbReference>
<gene>
    <name evidence="2" type="ORF">ROJ8625_03357</name>
</gene>
<dbReference type="EMBL" id="FWFK01000006">
    <property type="protein sequence ID" value="SLN65694.1"/>
    <property type="molecule type" value="Genomic_DNA"/>
</dbReference>